<name>G7YCP4_CLOSI</name>
<evidence type="ECO:0000313" key="8">
    <source>
        <dbReference type="EMBL" id="GAA50728.1"/>
    </source>
</evidence>
<dbReference type="InterPro" id="IPR001680">
    <property type="entry name" value="WD40_rpt"/>
</dbReference>
<dbReference type="EMBL" id="DF143073">
    <property type="protein sequence ID" value="GAA50728.1"/>
    <property type="molecule type" value="Genomic_DNA"/>
</dbReference>
<protein>
    <submittedName>
        <fullName evidence="8">Polycomb protein EED</fullName>
    </submittedName>
</protein>
<accession>G7YCP4</accession>
<comment type="similarity">
    <text evidence="1">Belongs to the WD repeat ESC family.</text>
</comment>
<evidence type="ECO:0000256" key="4">
    <source>
        <dbReference type="ARBA" id="ARBA00023015"/>
    </source>
</evidence>
<feature type="compositionally biased region" description="Polar residues" evidence="7">
    <location>
        <begin position="660"/>
        <end position="669"/>
    </location>
</feature>
<dbReference type="PANTHER" id="PTHR10253">
    <property type="entry name" value="POLYCOMB PROTEIN"/>
    <property type="match status" value="1"/>
</dbReference>
<keyword evidence="3" id="KW-0677">Repeat</keyword>
<keyword evidence="4" id="KW-0805">Transcription regulation</keyword>
<feature type="compositionally biased region" description="Polar residues" evidence="7">
    <location>
        <begin position="1013"/>
        <end position="1031"/>
    </location>
</feature>
<feature type="repeat" description="WD" evidence="6">
    <location>
        <begin position="904"/>
        <end position="945"/>
    </location>
</feature>
<evidence type="ECO:0000256" key="1">
    <source>
        <dbReference type="ARBA" id="ARBA00008075"/>
    </source>
</evidence>
<feature type="region of interest" description="Disordered" evidence="7">
    <location>
        <begin position="616"/>
        <end position="676"/>
    </location>
</feature>
<feature type="repeat" description="WD" evidence="6">
    <location>
        <begin position="858"/>
        <end position="894"/>
    </location>
</feature>
<dbReference type="Pfam" id="PF00400">
    <property type="entry name" value="WD40"/>
    <property type="match status" value="2"/>
</dbReference>
<dbReference type="PROSITE" id="PS50294">
    <property type="entry name" value="WD_REPEATS_REGION"/>
    <property type="match status" value="2"/>
</dbReference>
<dbReference type="Gene3D" id="2.130.10.10">
    <property type="entry name" value="YVTN repeat-like/Quinoprotein amine dehydrogenase"/>
    <property type="match status" value="1"/>
</dbReference>
<evidence type="ECO:0000256" key="5">
    <source>
        <dbReference type="ARBA" id="ARBA00023163"/>
    </source>
</evidence>
<organism evidence="8 9">
    <name type="scientific">Clonorchis sinensis</name>
    <name type="common">Chinese liver fluke</name>
    <dbReference type="NCBI Taxonomy" id="79923"/>
    <lineage>
        <taxon>Eukaryota</taxon>
        <taxon>Metazoa</taxon>
        <taxon>Spiralia</taxon>
        <taxon>Lophotrochozoa</taxon>
        <taxon>Platyhelminthes</taxon>
        <taxon>Trematoda</taxon>
        <taxon>Digenea</taxon>
        <taxon>Opisthorchiida</taxon>
        <taxon>Opisthorchiata</taxon>
        <taxon>Opisthorchiidae</taxon>
        <taxon>Clonorchis</taxon>
    </lineage>
</organism>
<reference evidence="8" key="1">
    <citation type="journal article" date="2011" name="Genome Biol.">
        <title>The draft genome of the carcinogenic human liver fluke Clonorchis sinensis.</title>
        <authorList>
            <person name="Wang X."/>
            <person name="Chen W."/>
            <person name="Huang Y."/>
            <person name="Sun J."/>
            <person name="Men J."/>
            <person name="Liu H."/>
            <person name="Luo F."/>
            <person name="Guo L."/>
            <person name="Lv X."/>
            <person name="Deng C."/>
            <person name="Zhou C."/>
            <person name="Fan Y."/>
            <person name="Li X."/>
            <person name="Huang L."/>
            <person name="Hu Y."/>
            <person name="Liang C."/>
            <person name="Hu X."/>
            <person name="Xu J."/>
            <person name="Yu X."/>
        </authorList>
    </citation>
    <scope>NUCLEOTIDE SEQUENCE [LARGE SCALE GENOMIC DNA]</scope>
    <source>
        <strain evidence="8">Henan</strain>
    </source>
</reference>
<feature type="compositionally biased region" description="Polar residues" evidence="7">
    <location>
        <begin position="633"/>
        <end position="653"/>
    </location>
</feature>
<dbReference type="InterPro" id="IPR015943">
    <property type="entry name" value="WD40/YVTN_repeat-like_dom_sf"/>
</dbReference>
<dbReference type="AlphaFoldDB" id="G7YCP4"/>
<sequence length="1170" mass="131296">MDRQKEEQNFRHRLPNLRERVRILKVVSSNPPFRYRITVIGFGAKVQFEIQKLNRDPDFRCVEGHRLKVRNRARGTIAMIVDWKHEGWDTAKLLKPGQRKSRGRVRVRTTERRSLRQLLAEHQSFEDVFKRLPFTWKAQAKKWCSTAVQVLSAGQQSCQREDSNKKASITELSQRLPFTWKAQAKKWCSTAVQVLSAGQQSCQREDSNKKASITELSQEWAIEEHETSMKNQANGLILAGEDWRLQSEPIILSEAFREHYAGSYTDTNPAVKNQVHSLANLVFAVDVIHDVSHKTKFCGALTKNVFVVLRMIRCTPTVLVGRAFSYFIQRTTDPLLNEAAKFFTQKTKKRQLYRGQPNTANEIEPVEEANRNCSRKPDDIVLIYEKEQKQQALLQKLTKTIQSFGMCFALSKRKLTLQDEWVKVYHCIVVRAFSSPSTIFAHPLLTCTQDFHIRFRDVLHRFVQTSLFRYSKVLRQDLACRHLCSTGKIYSRYSVIRDKCTNMKISECRAFEEKLAFHSGSFHKRLHRHGSVRADQTQRRCSVQRPNSVNSDALYHLHLLDQRLLGNRTALEEDSVIAVLSTDDHTSRQLFQTVATLPVPVPGPISLITMGVDCDSKPRNSFRSPNEPPVDGSYTSPRFASSQQLNGCSPSTNRRARRQSPATAANRTSPVVRKESVQTLPCSPTKVLTENVLDTAPIPNFPYKHTCTIRESHGRSVFGVAFNSINRSRISDPLLFATVAGNFVTIYQCILKPTSNEASNSDGPPVLLLQSFTDPAGDDEEFYCCAWSRDTSGNVASSWWTDCSESRLPRPVPHQHQAPLTYSTASLLPPHQQLVAAAGKRGVIRILCPSLASCPTSLVGHGAAINELRFHPRDPALLFSFSKDYTVRLWNIASHVLVGIFGGVEGHRAEILHGDLSLTGDLLLTAGMDHCIKIWRLNTPELANAVIDSFSYRSRLNPKPFPVLIQHFPEFSSRDVHGNYVDCARWFGSLVISKSCENGVTLWKPGPMDETSHVSSPSLTASGSPNTTTTEVDGVRLPSRLQPIGTAVSSEPAANPMPGVPTEHKISIIHQLKAPDCNLWYIRFDVDLANQVLALGTGTGPARIYLWDLKCPETALNLPAQVLYIPSLSGMGNSGIPISHSAIRQTRFANDGNTLICVGDNGLIVRFDKP</sequence>
<dbReference type="SMART" id="SM00320">
    <property type="entry name" value="WD40"/>
    <property type="match status" value="5"/>
</dbReference>
<dbReference type="InterPro" id="IPR051243">
    <property type="entry name" value="PcG_WD-repeat"/>
</dbReference>
<evidence type="ECO:0000256" key="6">
    <source>
        <dbReference type="PROSITE-ProRule" id="PRU00221"/>
    </source>
</evidence>
<evidence type="ECO:0000256" key="2">
    <source>
        <dbReference type="ARBA" id="ARBA00022574"/>
    </source>
</evidence>
<dbReference type="PROSITE" id="PS50082">
    <property type="entry name" value="WD_REPEATS_2"/>
    <property type="match status" value="2"/>
</dbReference>
<evidence type="ECO:0000313" key="9">
    <source>
        <dbReference type="Proteomes" id="UP000008909"/>
    </source>
</evidence>
<evidence type="ECO:0000256" key="3">
    <source>
        <dbReference type="ARBA" id="ARBA00022737"/>
    </source>
</evidence>
<dbReference type="InterPro" id="IPR036322">
    <property type="entry name" value="WD40_repeat_dom_sf"/>
</dbReference>
<evidence type="ECO:0000256" key="7">
    <source>
        <dbReference type="SAM" id="MobiDB-lite"/>
    </source>
</evidence>
<keyword evidence="9" id="KW-1185">Reference proteome</keyword>
<reference key="2">
    <citation type="submission" date="2011-10" db="EMBL/GenBank/DDBJ databases">
        <title>The genome and transcriptome sequence of Clonorchis sinensis provide insights into the carcinogenic liver fluke.</title>
        <authorList>
            <person name="Wang X."/>
            <person name="Huang Y."/>
            <person name="Chen W."/>
            <person name="Liu H."/>
            <person name="Guo L."/>
            <person name="Chen Y."/>
            <person name="Luo F."/>
            <person name="Zhou W."/>
            <person name="Sun J."/>
            <person name="Mao Q."/>
            <person name="Liang P."/>
            <person name="Zhou C."/>
            <person name="Tian Y."/>
            <person name="Men J."/>
            <person name="Lv X."/>
            <person name="Huang L."/>
            <person name="Zhou J."/>
            <person name="Hu Y."/>
            <person name="Li R."/>
            <person name="Zhang F."/>
            <person name="Lei H."/>
            <person name="Li X."/>
            <person name="Hu X."/>
            <person name="Liang C."/>
            <person name="Xu J."/>
            <person name="Wu Z."/>
            <person name="Yu X."/>
        </authorList>
    </citation>
    <scope>NUCLEOTIDE SEQUENCE</scope>
    <source>
        <strain>Henan</strain>
    </source>
</reference>
<dbReference type="SUPFAM" id="SSF50978">
    <property type="entry name" value="WD40 repeat-like"/>
    <property type="match status" value="1"/>
</dbReference>
<gene>
    <name evidence="8" type="ORF">CLF_104961</name>
</gene>
<dbReference type="Proteomes" id="UP000008909">
    <property type="component" value="Unassembled WGS sequence"/>
</dbReference>
<keyword evidence="2 6" id="KW-0853">WD repeat</keyword>
<feature type="region of interest" description="Disordered" evidence="7">
    <location>
        <begin position="1007"/>
        <end position="1032"/>
    </location>
</feature>
<keyword evidence="5" id="KW-0804">Transcription</keyword>
<proteinExistence type="inferred from homology"/>